<dbReference type="InterPro" id="IPR014729">
    <property type="entry name" value="Rossmann-like_a/b/a_fold"/>
</dbReference>
<dbReference type="GO" id="GO:0005737">
    <property type="term" value="C:cytoplasm"/>
    <property type="evidence" value="ECO:0007669"/>
    <property type="project" value="TreeGrafter"/>
</dbReference>
<dbReference type="InterPro" id="IPR024951">
    <property type="entry name" value="Sulfurylase_cat_dom"/>
</dbReference>
<evidence type="ECO:0000259" key="2">
    <source>
        <dbReference type="Pfam" id="PF01747"/>
    </source>
</evidence>
<comment type="caution">
    <text evidence="3">The sequence shown here is derived from an EMBL/GenBank/DDBJ whole genome shotgun (WGS) entry which is preliminary data.</text>
</comment>
<organism evidence="3 4">
    <name type="scientific">Mycena maculata</name>
    <dbReference type="NCBI Taxonomy" id="230809"/>
    <lineage>
        <taxon>Eukaryota</taxon>
        <taxon>Fungi</taxon>
        <taxon>Dikarya</taxon>
        <taxon>Basidiomycota</taxon>
        <taxon>Agaricomycotina</taxon>
        <taxon>Agaricomycetes</taxon>
        <taxon>Agaricomycetidae</taxon>
        <taxon>Agaricales</taxon>
        <taxon>Marasmiineae</taxon>
        <taxon>Mycenaceae</taxon>
        <taxon>Mycena</taxon>
    </lineage>
</organism>
<evidence type="ECO:0000256" key="1">
    <source>
        <dbReference type="ARBA" id="ARBA00022679"/>
    </source>
</evidence>
<name>A0AAD7N9L3_9AGAR</name>
<accession>A0AAD7N9L3</accession>
<evidence type="ECO:0000313" key="3">
    <source>
        <dbReference type="EMBL" id="KAJ7750438.1"/>
    </source>
</evidence>
<dbReference type="Gene3D" id="3.40.50.620">
    <property type="entry name" value="HUPs"/>
    <property type="match status" value="1"/>
</dbReference>
<reference evidence="3" key="1">
    <citation type="submission" date="2023-03" db="EMBL/GenBank/DDBJ databases">
        <title>Massive genome expansion in bonnet fungi (Mycena s.s.) driven by repeated elements and novel gene families across ecological guilds.</title>
        <authorList>
            <consortium name="Lawrence Berkeley National Laboratory"/>
            <person name="Harder C.B."/>
            <person name="Miyauchi S."/>
            <person name="Viragh M."/>
            <person name="Kuo A."/>
            <person name="Thoen E."/>
            <person name="Andreopoulos B."/>
            <person name="Lu D."/>
            <person name="Skrede I."/>
            <person name="Drula E."/>
            <person name="Henrissat B."/>
            <person name="Morin E."/>
            <person name="Kohler A."/>
            <person name="Barry K."/>
            <person name="LaButti K."/>
            <person name="Morin E."/>
            <person name="Salamov A."/>
            <person name="Lipzen A."/>
            <person name="Mereny Z."/>
            <person name="Hegedus B."/>
            <person name="Baldrian P."/>
            <person name="Stursova M."/>
            <person name="Weitz H."/>
            <person name="Taylor A."/>
            <person name="Grigoriev I.V."/>
            <person name="Nagy L.G."/>
            <person name="Martin F."/>
            <person name="Kauserud H."/>
        </authorList>
    </citation>
    <scope>NUCLEOTIDE SEQUENCE</scope>
    <source>
        <strain evidence="3">CBHHK188m</strain>
    </source>
</reference>
<keyword evidence="4" id="KW-1185">Reference proteome</keyword>
<protein>
    <recommendedName>
        <fullName evidence="2">Sulphate adenylyltransferase catalytic domain-containing protein</fullName>
    </recommendedName>
</protein>
<sequence>IVLNLRSVEDVYNPGHIKESMHVFGTDAPRTPVVSYLRNKLHTFYIGRNVCCSSVWCSELDLPLDTPAKLRSHFKRLAWCKVVLFQTRKPIPHMHRDLTVHAARQCHAVCPLLACDIYV</sequence>
<dbReference type="GO" id="GO:0004781">
    <property type="term" value="F:sulfate adenylyltransferase (ATP) activity"/>
    <property type="evidence" value="ECO:0007669"/>
    <property type="project" value="InterPro"/>
</dbReference>
<dbReference type="InterPro" id="IPR050512">
    <property type="entry name" value="Sulf_AdTrans/APS_kinase"/>
</dbReference>
<dbReference type="GO" id="GO:0019379">
    <property type="term" value="P:sulfate assimilation, phosphoadenylyl sulfate reduction by phosphoadenylyl-sulfate reductase (thioredoxin)"/>
    <property type="evidence" value="ECO:0007669"/>
    <property type="project" value="TreeGrafter"/>
</dbReference>
<proteinExistence type="predicted"/>
<dbReference type="Pfam" id="PF01747">
    <property type="entry name" value="ATP-sulfurylase"/>
    <property type="match status" value="1"/>
</dbReference>
<feature type="domain" description="Sulphate adenylyltransferase catalytic" evidence="2">
    <location>
        <begin position="66"/>
        <end position="108"/>
    </location>
</feature>
<dbReference type="SUPFAM" id="SSF52374">
    <property type="entry name" value="Nucleotidylyl transferase"/>
    <property type="match status" value="1"/>
</dbReference>
<dbReference type="PANTHER" id="PTHR42700">
    <property type="entry name" value="SULFATE ADENYLYLTRANSFERASE"/>
    <property type="match status" value="1"/>
</dbReference>
<dbReference type="GO" id="GO:0010134">
    <property type="term" value="P:sulfate assimilation via adenylyl sulfate reduction"/>
    <property type="evidence" value="ECO:0007669"/>
    <property type="project" value="TreeGrafter"/>
</dbReference>
<keyword evidence="1" id="KW-0808">Transferase</keyword>
<dbReference type="AlphaFoldDB" id="A0AAD7N9L3"/>
<feature type="non-terminal residue" evidence="3">
    <location>
        <position position="1"/>
    </location>
</feature>
<dbReference type="EMBL" id="JARJLG010000082">
    <property type="protein sequence ID" value="KAJ7750438.1"/>
    <property type="molecule type" value="Genomic_DNA"/>
</dbReference>
<evidence type="ECO:0000313" key="4">
    <source>
        <dbReference type="Proteomes" id="UP001215280"/>
    </source>
</evidence>
<dbReference type="PANTHER" id="PTHR42700:SF1">
    <property type="entry name" value="SULFATE ADENYLYLTRANSFERASE"/>
    <property type="match status" value="1"/>
</dbReference>
<dbReference type="Proteomes" id="UP001215280">
    <property type="component" value="Unassembled WGS sequence"/>
</dbReference>
<gene>
    <name evidence="3" type="ORF">DFH07DRAFT_746136</name>
</gene>